<evidence type="ECO:0000313" key="1">
    <source>
        <dbReference type="EMBL" id="MCY9530534.1"/>
    </source>
</evidence>
<name>A0ABT4E9W5_PAEAL</name>
<keyword evidence="2" id="KW-1185">Reference proteome</keyword>
<dbReference type="EMBL" id="JAMDLY010000012">
    <property type="protein sequence ID" value="MCY9530534.1"/>
    <property type="molecule type" value="Genomic_DNA"/>
</dbReference>
<reference evidence="1 2" key="1">
    <citation type="submission" date="2022-05" db="EMBL/GenBank/DDBJ databases">
        <title>Genome Sequencing of Bee-Associated Microbes.</title>
        <authorList>
            <person name="Dunlap C."/>
        </authorList>
    </citation>
    <scope>NUCLEOTIDE SEQUENCE [LARGE SCALE GENOMIC DNA]</scope>
    <source>
        <strain evidence="1 2">NRRL NRS-750</strain>
    </source>
</reference>
<protein>
    <submittedName>
        <fullName evidence="1">Uncharacterized protein</fullName>
    </submittedName>
</protein>
<accession>A0ABT4E9W5</accession>
<organism evidence="1 2">
    <name type="scientific">Paenibacillus alvei</name>
    <name type="common">Bacillus alvei</name>
    <dbReference type="NCBI Taxonomy" id="44250"/>
    <lineage>
        <taxon>Bacteria</taxon>
        <taxon>Bacillati</taxon>
        <taxon>Bacillota</taxon>
        <taxon>Bacilli</taxon>
        <taxon>Bacillales</taxon>
        <taxon>Paenibacillaceae</taxon>
        <taxon>Paenibacillus</taxon>
    </lineage>
</organism>
<evidence type="ECO:0000313" key="2">
    <source>
        <dbReference type="Proteomes" id="UP001527090"/>
    </source>
</evidence>
<proteinExistence type="predicted"/>
<comment type="caution">
    <text evidence="1">The sequence shown here is derived from an EMBL/GenBank/DDBJ whole genome shotgun (WGS) entry which is preliminary data.</text>
</comment>
<dbReference type="RefSeq" id="WP_268632285.1">
    <property type="nucleotide sequence ID" value="NZ_JAMDLY010000012.1"/>
</dbReference>
<sequence>MNGLTTAVKIEGLDRLQRAITGLQEALHEFEEASAVVAVITGTVTSVKKKCQYVDCEDEATTQAIGGDMEGDEHVYNVCQKHARMMFEV</sequence>
<gene>
    <name evidence="1" type="ORF">M5X04_14525</name>
</gene>
<dbReference type="Proteomes" id="UP001527090">
    <property type="component" value="Unassembled WGS sequence"/>
</dbReference>